<gene>
    <name evidence="7" type="ORF">ACY05_01195</name>
</gene>
<keyword evidence="3" id="KW-0812">Transmembrane</keyword>
<dbReference type="InterPro" id="IPR033480">
    <property type="entry name" value="sCache_2"/>
</dbReference>
<dbReference type="GO" id="GO:0005886">
    <property type="term" value="C:plasma membrane"/>
    <property type="evidence" value="ECO:0007669"/>
    <property type="project" value="UniProtKB-SubCell"/>
</dbReference>
<dbReference type="GO" id="GO:0016301">
    <property type="term" value="F:kinase activity"/>
    <property type="evidence" value="ECO:0007669"/>
    <property type="project" value="UniProtKB-KW"/>
</dbReference>
<evidence type="ECO:0000256" key="2">
    <source>
        <dbReference type="ARBA" id="ARBA00022475"/>
    </source>
</evidence>
<keyword evidence="7" id="KW-0808">Transferase</keyword>
<evidence type="ECO:0000256" key="5">
    <source>
        <dbReference type="ARBA" id="ARBA00023136"/>
    </source>
</evidence>
<keyword evidence="2" id="KW-1003">Cell membrane</keyword>
<sequence>MRTVTATVTLTLAALSLIPLAAHSADDYATPKEAEEIVAKAVKAVNTDKATAFKEITGKDKKWIHLDLYPVVYGMDGKCLAHGQNEKSVGKDLLELADADGKEFVKERVELAKTKGKFWQDYKFTDPVTKKVLPKSAYCERTGEMIVCAGVYKR</sequence>
<dbReference type="EMBL" id="LFZK01000001">
    <property type="protein sequence ID" value="KYC29206.1"/>
    <property type="molecule type" value="Genomic_DNA"/>
</dbReference>
<dbReference type="OrthoDB" id="9178561at2"/>
<dbReference type="AlphaFoldDB" id="A0A656Z9X1"/>
<evidence type="ECO:0000256" key="4">
    <source>
        <dbReference type="ARBA" id="ARBA00022989"/>
    </source>
</evidence>
<keyword evidence="4" id="KW-1133">Transmembrane helix</keyword>
<comment type="subcellular location">
    <subcellularLocation>
        <location evidence="1">Cell membrane</location>
        <topology evidence="1">Multi-pass membrane protein</topology>
    </subcellularLocation>
</comment>
<evidence type="ECO:0000313" key="7">
    <source>
        <dbReference type="EMBL" id="KYC29206.1"/>
    </source>
</evidence>
<comment type="caution">
    <text evidence="7">The sequence shown here is derived from an EMBL/GenBank/DDBJ whole genome shotgun (WGS) entry which is preliminary data.</text>
</comment>
<dbReference type="RefSeq" id="WP_067169691.1">
    <property type="nucleotide sequence ID" value="NZ_LFZK01000001.1"/>
</dbReference>
<name>A0A656Z9X1_9PROT</name>
<dbReference type="Gene3D" id="3.30.450.20">
    <property type="entry name" value="PAS domain"/>
    <property type="match status" value="1"/>
</dbReference>
<dbReference type="Proteomes" id="UP000243416">
    <property type="component" value="Unassembled WGS sequence"/>
</dbReference>
<keyword evidence="5" id="KW-0472">Membrane</keyword>
<evidence type="ECO:0000256" key="1">
    <source>
        <dbReference type="ARBA" id="ARBA00004651"/>
    </source>
</evidence>
<evidence type="ECO:0000313" key="8">
    <source>
        <dbReference type="Proteomes" id="UP000243416"/>
    </source>
</evidence>
<feature type="domain" description="Single Cache" evidence="6">
    <location>
        <begin position="19"/>
        <end position="140"/>
    </location>
</feature>
<keyword evidence="7" id="KW-0418">Kinase</keyword>
<keyword evidence="8" id="KW-1185">Reference proteome</keyword>
<evidence type="ECO:0000259" key="6">
    <source>
        <dbReference type="Pfam" id="PF17200"/>
    </source>
</evidence>
<evidence type="ECO:0000256" key="3">
    <source>
        <dbReference type="ARBA" id="ARBA00022692"/>
    </source>
</evidence>
<accession>A0A656Z9X1</accession>
<dbReference type="Pfam" id="PF17200">
    <property type="entry name" value="sCache_2"/>
    <property type="match status" value="1"/>
</dbReference>
<protein>
    <submittedName>
        <fullName evidence="7">Histidine kinase</fullName>
    </submittedName>
</protein>
<proteinExistence type="predicted"/>
<organism evidence="7 8">
    <name type="scientific">Sterolibacterium denitrificans</name>
    <dbReference type="NCBI Taxonomy" id="157592"/>
    <lineage>
        <taxon>Bacteria</taxon>
        <taxon>Pseudomonadati</taxon>
        <taxon>Pseudomonadota</taxon>
        <taxon>Betaproteobacteria</taxon>
        <taxon>Nitrosomonadales</taxon>
        <taxon>Sterolibacteriaceae</taxon>
        <taxon>Sterolibacterium</taxon>
    </lineage>
</organism>
<reference evidence="7 8" key="1">
    <citation type="journal article" date="2016" name="ISME J.">
        <title>Integrated multi-omics analyses reveal the biochemical mechanisms and phylogenetic relevance of anaerobic androgen biodegradation in the environment.</title>
        <authorList>
            <person name="Yang F.C."/>
            <person name="Chen Y.L."/>
            <person name="Tang S.L."/>
            <person name="Yu C.P."/>
            <person name="Wang P.H."/>
            <person name="Ismail W."/>
            <person name="Wang C.H."/>
            <person name="Ding J.Y."/>
            <person name="Yang C.Y."/>
            <person name="Yang C.Y."/>
            <person name="Chiang Y.R."/>
        </authorList>
    </citation>
    <scope>NUCLEOTIDE SEQUENCE [LARGE SCALE GENOMIC DNA]</scope>
    <source>
        <strain evidence="7 8">DSM 13999</strain>
    </source>
</reference>